<dbReference type="EMBL" id="CP035758">
    <property type="protein sequence ID" value="QBD80615.1"/>
    <property type="molecule type" value="Genomic_DNA"/>
</dbReference>
<dbReference type="KEGG" id="kbs:EPA93_33435"/>
<organism evidence="1 2">
    <name type="scientific">Ktedonosporobacter rubrisoli</name>
    <dbReference type="NCBI Taxonomy" id="2509675"/>
    <lineage>
        <taxon>Bacteria</taxon>
        <taxon>Bacillati</taxon>
        <taxon>Chloroflexota</taxon>
        <taxon>Ktedonobacteria</taxon>
        <taxon>Ktedonobacterales</taxon>
        <taxon>Ktedonosporobacteraceae</taxon>
        <taxon>Ktedonosporobacter</taxon>
    </lineage>
</organism>
<dbReference type="Proteomes" id="UP000290365">
    <property type="component" value="Chromosome"/>
</dbReference>
<accession>A0A4P6JYJ6</accession>
<proteinExistence type="predicted"/>
<keyword evidence="2" id="KW-1185">Reference proteome</keyword>
<sequence length="80" mass="8989">MQKNIVGLSLTTNRLWDVGSKEGLFEDSLSCSDRSCQLSKQEGTPGGWASPTWLRQAQHRAHEQEMYLSRRACAAPAHWS</sequence>
<evidence type="ECO:0000313" key="2">
    <source>
        <dbReference type="Proteomes" id="UP000290365"/>
    </source>
</evidence>
<name>A0A4P6JYJ6_KTERU</name>
<dbReference type="RefSeq" id="WP_129891679.1">
    <property type="nucleotide sequence ID" value="NZ_CP035758.1"/>
</dbReference>
<evidence type="ECO:0000313" key="1">
    <source>
        <dbReference type="EMBL" id="QBD80615.1"/>
    </source>
</evidence>
<gene>
    <name evidence="1" type="ORF">EPA93_33435</name>
</gene>
<reference evidence="1 2" key="1">
    <citation type="submission" date="2019-01" db="EMBL/GenBank/DDBJ databases">
        <title>Ktedonosporobacter rubrisoli SCAWS-G2.</title>
        <authorList>
            <person name="Huang Y."/>
            <person name="Yan B."/>
        </authorList>
    </citation>
    <scope>NUCLEOTIDE SEQUENCE [LARGE SCALE GENOMIC DNA]</scope>
    <source>
        <strain evidence="1 2">SCAWS-G2</strain>
    </source>
</reference>
<dbReference type="AlphaFoldDB" id="A0A4P6JYJ6"/>
<protein>
    <submittedName>
        <fullName evidence="1">Uncharacterized protein</fullName>
    </submittedName>
</protein>